<gene>
    <name evidence="1" type="ORF">KVP70_23550</name>
    <name evidence="2" type="ORF">L1274_004851</name>
</gene>
<protein>
    <submittedName>
        <fullName evidence="1">Uncharacterized protein</fullName>
    </submittedName>
</protein>
<comment type="caution">
    <text evidence="1">The sequence shown here is derived from an EMBL/GenBank/DDBJ whole genome shotgun (WGS) entry which is preliminary data.</text>
</comment>
<evidence type="ECO:0000313" key="4">
    <source>
        <dbReference type="Proteomes" id="UP001162889"/>
    </source>
</evidence>
<dbReference type="RefSeq" id="WP_217944855.1">
    <property type="nucleotide sequence ID" value="NZ_JAHTGR010000014.1"/>
</dbReference>
<dbReference type="AlphaFoldDB" id="A0AA41HD69"/>
<accession>A0AA41HD69</accession>
<organism evidence="1 3">
    <name type="scientific">Duganella violaceipulchra</name>
    <dbReference type="NCBI Taxonomy" id="2849652"/>
    <lineage>
        <taxon>Bacteria</taxon>
        <taxon>Pseudomonadati</taxon>
        <taxon>Pseudomonadota</taxon>
        <taxon>Betaproteobacteria</taxon>
        <taxon>Burkholderiales</taxon>
        <taxon>Oxalobacteraceae</taxon>
        <taxon>Telluria group</taxon>
        <taxon>Duganella</taxon>
    </lineage>
</organism>
<keyword evidence="4" id="KW-1185">Reference proteome</keyword>
<dbReference type="EMBL" id="JALJZU010000010">
    <property type="protein sequence ID" value="MCP2011105.1"/>
    <property type="molecule type" value="Genomic_DNA"/>
</dbReference>
<reference evidence="1" key="1">
    <citation type="submission" date="2021-07" db="EMBL/GenBank/DDBJ databases">
        <title>Characterization of violacein-producing bacteria and related species.</title>
        <authorList>
            <person name="Wilson H.S."/>
            <person name="De Leon M.E."/>
        </authorList>
    </citation>
    <scope>NUCLEOTIDE SEQUENCE</scope>
    <source>
        <strain evidence="1">HSC-15S17</strain>
    </source>
</reference>
<name>A0AA41HD69_9BURK</name>
<evidence type="ECO:0000313" key="2">
    <source>
        <dbReference type="EMBL" id="MCP2011105.1"/>
    </source>
</evidence>
<reference evidence="2" key="2">
    <citation type="submission" date="2022-03" db="EMBL/GenBank/DDBJ databases">
        <title>Genome Encyclopedia of Bacteria and Archaea VI: Functional Genomics of Type Strains.</title>
        <authorList>
            <person name="Whitman W."/>
        </authorList>
    </citation>
    <scope>NUCLEOTIDE SEQUENCE</scope>
    <source>
        <strain evidence="2">HSC-15S17</strain>
    </source>
</reference>
<dbReference type="EMBL" id="JAHTGR010000014">
    <property type="protein sequence ID" value="MBV6323915.1"/>
    <property type="molecule type" value="Genomic_DNA"/>
</dbReference>
<dbReference type="Proteomes" id="UP001162889">
    <property type="component" value="Unassembled WGS sequence"/>
</dbReference>
<evidence type="ECO:0000313" key="3">
    <source>
        <dbReference type="Proteomes" id="UP001155901"/>
    </source>
</evidence>
<dbReference type="Proteomes" id="UP001155901">
    <property type="component" value="Unassembled WGS sequence"/>
</dbReference>
<evidence type="ECO:0000313" key="1">
    <source>
        <dbReference type="EMBL" id="MBV6323915.1"/>
    </source>
</evidence>
<sequence>MALTTVGKRVLGEYVARVQLSGKLEKLTINGAVKLTPVQQADLQLLLIGLWKRPDYICPPLLPLKPDHGYNSRVMKDGFSGQQYVDWLEAGCSDAAVAGADADGYRIHLGFGPMGDYPNITYTLVVPIHSDSHGCVHVDDVIPKGLPAGAQK</sequence>
<proteinExistence type="predicted"/>